<organism evidence="3 4">
    <name type="scientific">Planococcus antarcticus DSM 14505</name>
    <dbReference type="NCBI Taxonomy" id="1185653"/>
    <lineage>
        <taxon>Bacteria</taxon>
        <taxon>Bacillati</taxon>
        <taxon>Bacillota</taxon>
        <taxon>Bacilli</taxon>
        <taxon>Bacillales</taxon>
        <taxon>Caryophanaceae</taxon>
        <taxon>Planococcus</taxon>
    </lineage>
</organism>
<keyword evidence="5" id="KW-1185">Reference proteome</keyword>
<dbReference type="Proteomes" id="UP000092661">
    <property type="component" value="Chromosome"/>
</dbReference>
<keyword evidence="1" id="KW-1133">Transmembrane helix</keyword>
<feature type="transmembrane region" description="Helical" evidence="1">
    <location>
        <begin position="27"/>
        <end position="49"/>
    </location>
</feature>
<sequence>MSNGNTFSLPTDYEVMRKVNLAKDKHFILLIQLCFIFTTGTLISFALWVDFPLSNGMNPFSLFLITIFWF</sequence>
<dbReference type="KEGG" id="pana:BBH88_08235"/>
<evidence type="ECO:0000313" key="4">
    <source>
        <dbReference type="Proteomes" id="UP000004725"/>
    </source>
</evidence>
<accession>A0A1C7DFH0</accession>
<dbReference type="EMBL" id="AJYB01000020">
    <property type="protein sequence ID" value="EIM07202.1"/>
    <property type="molecule type" value="Genomic_DNA"/>
</dbReference>
<evidence type="ECO:0000313" key="2">
    <source>
        <dbReference type="EMBL" id="ANU10290.1"/>
    </source>
</evidence>
<dbReference type="Proteomes" id="UP000004725">
    <property type="component" value="Unassembled WGS sequence"/>
</dbReference>
<proteinExistence type="predicted"/>
<keyword evidence="1" id="KW-0812">Transmembrane</keyword>
<name>A0A1C7DFH0_9BACL</name>
<evidence type="ECO:0000313" key="5">
    <source>
        <dbReference type="Proteomes" id="UP000092661"/>
    </source>
</evidence>
<dbReference type="AlphaFoldDB" id="A0A1C7DFH0"/>
<keyword evidence="1" id="KW-0472">Membrane</keyword>
<reference evidence="3 4" key="1">
    <citation type="journal article" date="2012" name="J. Bacteriol.">
        <title>Genome Sequence of the Antarctic Psychrophile Bacterium Planococcus antarcticus DSM 14505.</title>
        <authorList>
            <person name="Margolles A."/>
            <person name="Gueimonde M."/>
            <person name="Sanchez B."/>
        </authorList>
    </citation>
    <scope>NUCLEOTIDE SEQUENCE [LARGE SCALE GENOMIC DNA]</scope>
    <source>
        <strain evidence="3 4">DSM 14505</strain>
    </source>
</reference>
<reference evidence="5" key="2">
    <citation type="submission" date="2016-07" db="EMBL/GenBank/DDBJ databases">
        <authorList>
            <person name="See-Too W.S."/>
        </authorList>
    </citation>
    <scope>NUCLEOTIDE SEQUENCE [LARGE SCALE GENOMIC DNA]</scope>
    <source>
        <strain evidence="5">DSM 14505</strain>
    </source>
</reference>
<evidence type="ECO:0000256" key="1">
    <source>
        <dbReference type="SAM" id="Phobius"/>
    </source>
</evidence>
<evidence type="ECO:0000313" key="3">
    <source>
        <dbReference type="EMBL" id="EIM07202.1"/>
    </source>
</evidence>
<gene>
    <name evidence="3" type="ORF">A1A1_07387</name>
    <name evidence="2" type="ORF">BBH88_08235</name>
</gene>
<reference evidence="2" key="3">
    <citation type="submission" date="2016-10" db="EMBL/GenBank/DDBJ databases">
        <authorList>
            <person name="See-Too W.S."/>
        </authorList>
    </citation>
    <scope>NUCLEOTIDE SEQUENCE</scope>
    <source>
        <strain evidence="2">DSM 14505</strain>
    </source>
</reference>
<dbReference type="EMBL" id="CP016534">
    <property type="protein sequence ID" value="ANU10290.1"/>
    <property type="molecule type" value="Genomic_DNA"/>
</dbReference>
<protein>
    <submittedName>
        <fullName evidence="3">Uncharacterized protein</fullName>
    </submittedName>
</protein>